<feature type="region of interest" description="Disordered" evidence="1">
    <location>
        <begin position="174"/>
        <end position="195"/>
    </location>
</feature>
<dbReference type="Proteomes" id="UP000650477">
    <property type="component" value="Unassembled WGS sequence"/>
</dbReference>
<organism evidence="3 4">
    <name type="scientific">Morganella morganii</name>
    <name type="common">Proteus morganii</name>
    <dbReference type="NCBI Taxonomy" id="582"/>
    <lineage>
        <taxon>Bacteria</taxon>
        <taxon>Pseudomonadati</taxon>
        <taxon>Pseudomonadota</taxon>
        <taxon>Gammaproteobacteria</taxon>
        <taxon>Enterobacterales</taxon>
        <taxon>Morganellaceae</taxon>
        <taxon>Morganella</taxon>
    </lineage>
</organism>
<comment type="caution">
    <text evidence="3">The sequence shown here is derived from an EMBL/GenBank/DDBJ whole genome shotgun (WGS) entry which is preliminary data.</text>
</comment>
<dbReference type="EMBL" id="PKLF01000053">
    <property type="protein sequence ID" value="MBE8614803.1"/>
    <property type="molecule type" value="Genomic_DNA"/>
</dbReference>
<dbReference type="Pfam" id="PF06890">
    <property type="entry name" value="Phage_Mu_Gp45"/>
    <property type="match status" value="1"/>
</dbReference>
<name>A0A8I0UAM6_MORMO</name>
<feature type="compositionally biased region" description="Polar residues" evidence="1">
    <location>
        <begin position="184"/>
        <end position="195"/>
    </location>
</feature>
<accession>A0A8I0UAM6</accession>
<protein>
    <submittedName>
        <fullName evidence="3">Baseplate assembly protein</fullName>
    </submittedName>
</protein>
<reference evidence="3" key="1">
    <citation type="submission" date="2017-12" db="EMBL/GenBank/DDBJ databases">
        <title>Genome sequencing and analysis.</title>
        <authorList>
            <person name="Huang Y.-T."/>
        </authorList>
    </citation>
    <scope>NUCLEOTIDE SEQUENCE</scope>
    <source>
        <strain evidence="3">VGH116</strain>
    </source>
</reference>
<evidence type="ECO:0000313" key="3">
    <source>
        <dbReference type="EMBL" id="MBE8614803.1"/>
    </source>
</evidence>
<evidence type="ECO:0000313" key="4">
    <source>
        <dbReference type="Proteomes" id="UP000650477"/>
    </source>
</evidence>
<evidence type="ECO:0000256" key="1">
    <source>
        <dbReference type="SAM" id="MobiDB-lite"/>
    </source>
</evidence>
<dbReference type="PIRSF" id="PIRSF012337">
    <property type="entry name" value="gp45"/>
    <property type="match status" value="1"/>
</dbReference>
<proteinExistence type="predicted"/>
<sequence length="195" mass="21185">MMSDQVRDLKTRMSMMIGAGKSSVTKDDGAIQTIQYSTALEVRDGTYRMTEFGFSSSLPPGSDVLIAYLGGNRSGAVVIGSNHPGSRHTGLSPGESVMYNLWGMYIHMTEDGIVIEAKDKDVTINNADKVTINAKTEVVLNTPILKVSGDVIDNYESNPSTLKTLRDSYNKHDHDVENVEPGSATKTSNPIKEKV</sequence>
<gene>
    <name evidence="3" type="ORF">CYG68_21000</name>
</gene>
<dbReference type="AlphaFoldDB" id="A0A8I0UAM6"/>
<dbReference type="InterPro" id="IPR014462">
    <property type="entry name" value="Phage_Mu_Gp45"/>
</dbReference>
<dbReference type="RefSeq" id="WP_423241625.1">
    <property type="nucleotide sequence ID" value="NZ_PKLF01000053.1"/>
</dbReference>
<feature type="domain" description="Bacteriophage Mu Gp45 N-terminal" evidence="2">
    <location>
        <begin position="24"/>
        <end position="84"/>
    </location>
</feature>
<evidence type="ECO:0000259" key="2">
    <source>
        <dbReference type="Pfam" id="PF06890"/>
    </source>
</evidence>
<dbReference type="InterPro" id="IPR053861">
    <property type="entry name" value="Phage_Mu_Gp45_N"/>
</dbReference>